<sequence length="76" mass="8339">MVLEPSGSTSLASFNPSELAKSWLAPLTERMMAFGLEMNFKIISLICFSMSLGWSPTGTLVRPGKSTRVKVKTWGE</sequence>
<name>A0A9P8TKW3_WICPI</name>
<dbReference type="Proteomes" id="UP000774326">
    <property type="component" value="Unassembled WGS sequence"/>
</dbReference>
<comment type="caution">
    <text evidence="1">The sequence shown here is derived from an EMBL/GenBank/DDBJ whole genome shotgun (WGS) entry which is preliminary data.</text>
</comment>
<protein>
    <submittedName>
        <fullName evidence="1">Uncharacterized protein</fullName>
    </submittedName>
</protein>
<proteinExistence type="predicted"/>
<evidence type="ECO:0000313" key="1">
    <source>
        <dbReference type="EMBL" id="KAH3682056.1"/>
    </source>
</evidence>
<reference evidence="1" key="2">
    <citation type="submission" date="2021-01" db="EMBL/GenBank/DDBJ databases">
        <authorList>
            <person name="Schikora-Tamarit M.A."/>
        </authorList>
    </citation>
    <scope>NUCLEOTIDE SEQUENCE</scope>
    <source>
        <strain evidence="1">CBS2887</strain>
    </source>
</reference>
<keyword evidence="2" id="KW-1185">Reference proteome</keyword>
<dbReference type="EMBL" id="JAEUBG010004006">
    <property type="protein sequence ID" value="KAH3682056.1"/>
    <property type="molecule type" value="Genomic_DNA"/>
</dbReference>
<dbReference type="OrthoDB" id="10430080at2759"/>
<evidence type="ECO:0000313" key="2">
    <source>
        <dbReference type="Proteomes" id="UP000774326"/>
    </source>
</evidence>
<reference evidence="1" key="1">
    <citation type="journal article" date="2021" name="Open Biol.">
        <title>Shared evolutionary footprints suggest mitochondrial oxidative damage underlies multiple complex I losses in fungi.</title>
        <authorList>
            <person name="Schikora-Tamarit M.A."/>
            <person name="Marcet-Houben M."/>
            <person name="Nosek J."/>
            <person name="Gabaldon T."/>
        </authorList>
    </citation>
    <scope>NUCLEOTIDE SEQUENCE</scope>
    <source>
        <strain evidence="1">CBS2887</strain>
    </source>
</reference>
<gene>
    <name evidence="1" type="ORF">WICPIJ_006976</name>
</gene>
<organism evidence="1 2">
    <name type="scientific">Wickerhamomyces pijperi</name>
    <name type="common">Yeast</name>
    <name type="synonym">Pichia pijperi</name>
    <dbReference type="NCBI Taxonomy" id="599730"/>
    <lineage>
        <taxon>Eukaryota</taxon>
        <taxon>Fungi</taxon>
        <taxon>Dikarya</taxon>
        <taxon>Ascomycota</taxon>
        <taxon>Saccharomycotina</taxon>
        <taxon>Saccharomycetes</taxon>
        <taxon>Phaffomycetales</taxon>
        <taxon>Wickerhamomycetaceae</taxon>
        <taxon>Wickerhamomyces</taxon>
    </lineage>
</organism>
<accession>A0A9P8TKW3</accession>
<dbReference type="AlphaFoldDB" id="A0A9P8TKW3"/>